<organism evidence="1 2">
    <name type="scientific">Actinomyces urogenitalis DSM 15434</name>
    <dbReference type="NCBI Taxonomy" id="525246"/>
    <lineage>
        <taxon>Bacteria</taxon>
        <taxon>Bacillati</taxon>
        <taxon>Actinomycetota</taxon>
        <taxon>Actinomycetes</taxon>
        <taxon>Actinomycetales</taxon>
        <taxon>Actinomycetaceae</taxon>
        <taxon>Actinomyces</taxon>
    </lineage>
</organism>
<name>C0W5K1_9ACTO</name>
<keyword evidence="2" id="KW-1185">Reference proteome</keyword>
<evidence type="ECO:0000313" key="2">
    <source>
        <dbReference type="Proteomes" id="UP000004778"/>
    </source>
</evidence>
<dbReference type="AlphaFoldDB" id="C0W5K1"/>
<proteinExistence type="predicted"/>
<dbReference type="EMBL" id="ACFH01000085">
    <property type="protein sequence ID" value="EEH66007.1"/>
    <property type="molecule type" value="Genomic_DNA"/>
</dbReference>
<comment type="caution">
    <text evidence="1">The sequence shown here is derived from an EMBL/GenBank/DDBJ whole genome shotgun (WGS) entry which is preliminary data.</text>
</comment>
<sequence>MRTASGGGEDAHAEVGMTAGSVLVVRGGMRGVLSGCGGAACSMPMVAGTTHLGLARSVDDPVTGAACGARAHGRGGCVVRLALRMWAVSLGQWVGRVLLPDVGRSGVRVGLVGW</sequence>
<gene>
    <name evidence="1" type="ORF">HMPREF0058_1145</name>
</gene>
<dbReference type="HOGENOM" id="CLU_2115786_0_0_11"/>
<protein>
    <submittedName>
        <fullName evidence="1">Uncharacterized protein</fullName>
    </submittedName>
</protein>
<dbReference type="Proteomes" id="UP000004778">
    <property type="component" value="Unassembled WGS sequence"/>
</dbReference>
<reference evidence="1 2" key="1">
    <citation type="submission" date="2009-01" db="EMBL/GenBank/DDBJ databases">
        <authorList>
            <person name="Qin X."/>
            <person name="Bachman B."/>
            <person name="Battles P."/>
            <person name="Bell A."/>
            <person name="Bess C."/>
            <person name="Bickham C."/>
            <person name="Chaboub L."/>
            <person name="Chen D."/>
            <person name="Coyle M."/>
            <person name="Deiros D.R."/>
            <person name="Dinh H."/>
            <person name="Forbes L."/>
            <person name="Fowler G."/>
            <person name="Francisco L."/>
            <person name="Fu Q."/>
            <person name="Gubbala S."/>
            <person name="Hale W."/>
            <person name="Han Y."/>
            <person name="Hemphill L."/>
            <person name="Highlander S.K."/>
            <person name="Hirani K."/>
            <person name="Hogues M."/>
            <person name="Jackson L."/>
            <person name="Jakkamsetti A."/>
            <person name="Javaid M."/>
            <person name="Jiang H."/>
            <person name="Korchina V."/>
            <person name="Kovar C."/>
            <person name="Lara F."/>
            <person name="Lee S."/>
            <person name="Mata R."/>
            <person name="Mathew T."/>
            <person name="Moen C."/>
            <person name="Morales K."/>
            <person name="Munidasa M."/>
            <person name="Nazareth L."/>
            <person name="Ngo R."/>
            <person name="Nguyen L."/>
            <person name="Okwuonu G."/>
            <person name="Ongeri F."/>
            <person name="Patil S."/>
            <person name="Petrosino J."/>
            <person name="Pham C."/>
            <person name="Pham P."/>
            <person name="Pu L.-L."/>
            <person name="Puazo M."/>
            <person name="Raj R."/>
            <person name="Reid J."/>
            <person name="Rouhana J."/>
            <person name="Saada N."/>
            <person name="Shang Y."/>
            <person name="Simmons D."/>
            <person name="Thornton R."/>
            <person name="Warren J."/>
            <person name="Weissenberger G."/>
            <person name="Zhang J."/>
            <person name="Zhang L."/>
            <person name="Zhou C."/>
            <person name="Zhu D."/>
            <person name="Muzny D."/>
            <person name="Worley K."/>
            <person name="Gibbs R."/>
        </authorList>
    </citation>
    <scope>NUCLEOTIDE SEQUENCE [LARGE SCALE GENOMIC DNA]</scope>
    <source>
        <strain evidence="1 2">DSM 15434</strain>
    </source>
</reference>
<accession>C0W5K1</accession>
<evidence type="ECO:0000313" key="1">
    <source>
        <dbReference type="EMBL" id="EEH66007.1"/>
    </source>
</evidence>